<keyword evidence="3" id="KW-1185">Reference proteome</keyword>
<dbReference type="OrthoDB" id="3539644at2759"/>
<accession>A0A3N4JB62</accession>
<proteinExistence type="predicted"/>
<name>A0A3N4JB62_9PEZI</name>
<protein>
    <submittedName>
        <fullName evidence="2">Uncharacterized protein</fullName>
    </submittedName>
</protein>
<keyword evidence="1" id="KW-0472">Membrane</keyword>
<dbReference type="AlphaFoldDB" id="A0A3N4JB62"/>
<feature type="transmembrane region" description="Helical" evidence="1">
    <location>
        <begin position="75"/>
        <end position="94"/>
    </location>
</feature>
<keyword evidence="1" id="KW-0812">Transmembrane</keyword>
<gene>
    <name evidence="2" type="ORF">L873DRAFT_1747873</name>
</gene>
<sequence length="474" mass="51161">MYKLNSLRQSGALWVKGTRLHRPKHRCGKCPFKTVECPHKLPPVYATTTITTTINTILSTSTIQKSQQRSCIEKLLSTLLLFVVAYPICSRIMFQGQAGYRHLKGIPYKGEHRWTFRAPPKLFFQQEQDEALLRIKGDVTIKSYDPRVGTDEGVIIDLDMIMSHEDVQSMIEIQVHNEGVILRTKPHRSRSTITSLTVAATISIPLSNPYIQTVGVYTGRLGITVDPSTDLVAELLELKTAVGFVSLDRAYGVEASKLKVSVASGPITGDIGLFKSVNLHATSGAITSTVFPQDYTDDLAIFKATANSGEIAITFHDENIPRRTYETEIRTTAGRIRGQYLLGHALSLKSTSGNIYSTIIPTGAPNAKLYTSAVMGNAEIKFKGELGAGKLGLFAKHESTSGSINVKYPRDFEGALKAHTVAGRIGMGGEGVTIVSAGSPGNKTVRGAKGVGAHGRGGTLEADGTSGGMQLWVG</sequence>
<evidence type="ECO:0000313" key="3">
    <source>
        <dbReference type="Proteomes" id="UP000276215"/>
    </source>
</evidence>
<keyword evidence="1" id="KW-1133">Transmembrane helix</keyword>
<evidence type="ECO:0000256" key="1">
    <source>
        <dbReference type="SAM" id="Phobius"/>
    </source>
</evidence>
<organism evidence="2 3">
    <name type="scientific">Choiromyces venosus 120613-1</name>
    <dbReference type="NCBI Taxonomy" id="1336337"/>
    <lineage>
        <taxon>Eukaryota</taxon>
        <taxon>Fungi</taxon>
        <taxon>Dikarya</taxon>
        <taxon>Ascomycota</taxon>
        <taxon>Pezizomycotina</taxon>
        <taxon>Pezizomycetes</taxon>
        <taxon>Pezizales</taxon>
        <taxon>Tuberaceae</taxon>
        <taxon>Choiromyces</taxon>
    </lineage>
</organism>
<reference evidence="2 3" key="1">
    <citation type="journal article" date="2018" name="Nat. Ecol. Evol.">
        <title>Pezizomycetes genomes reveal the molecular basis of ectomycorrhizal truffle lifestyle.</title>
        <authorList>
            <person name="Murat C."/>
            <person name="Payen T."/>
            <person name="Noel B."/>
            <person name="Kuo A."/>
            <person name="Morin E."/>
            <person name="Chen J."/>
            <person name="Kohler A."/>
            <person name="Krizsan K."/>
            <person name="Balestrini R."/>
            <person name="Da Silva C."/>
            <person name="Montanini B."/>
            <person name="Hainaut M."/>
            <person name="Levati E."/>
            <person name="Barry K.W."/>
            <person name="Belfiori B."/>
            <person name="Cichocki N."/>
            <person name="Clum A."/>
            <person name="Dockter R.B."/>
            <person name="Fauchery L."/>
            <person name="Guy J."/>
            <person name="Iotti M."/>
            <person name="Le Tacon F."/>
            <person name="Lindquist E.A."/>
            <person name="Lipzen A."/>
            <person name="Malagnac F."/>
            <person name="Mello A."/>
            <person name="Molinier V."/>
            <person name="Miyauchi S."/>
            <person name="Poulain J."/>
            <person name="Riccioni C."/>
            <person name="Rubini A."/>
            <person name="Sitrit Y."/>
            <person name="Splivallo R."/>
            <person name="Traeger S."/>
            <person name="Wang M."/>
            <person name="Zifcakova L."/>
            <person name="Wipf D."/>
            <person name="Zambonelli A."/>
            <person name="Paolocci F."/>
            <person name="Nowrousian M."/>
            <person name="Ottonello S."/>
            <person name="Baldrian P."/>
            <person name="Spatafora J.W."/>
            <person name="Henrissat B."/>
            <person name="Nagy L.G."/>
            <person name="Aury J.M."/>
            <person name="Wincker P."/>
            <person name="Grigoriev I.V."/>
            <person name="Bonfante P."/>
            <person name="Martin F.M."/>
        </authorList>
    </citation>
    <scope>NUCLEOTIDE SEQUENCE [LARGE SCALE GENOMIC DNA]</scope>
    <source>
        <strain evidence="2 3">120613-1</strain>
    </source>
</reference>
<dbReference type="EMBL" id="ML120445">
    <property type="protein sequence ID" value="RPA93901.1"/>
    <property type="molecule type" value="Genomic_DNA"/>
</dbReference>
<dbReference type="STRING" id="1336337.A0A3N4JB62"/>
<dbReference type="Proteomes" id="UP000276215">
    <property type="component" value="Unassembled WGS sequence"/>
</dbReference>
<evidence type="ECO:0000313" key="2">
    <source>
        <dbReference type="EMBL" id="RPA93901.1"/>
    </source>
</evidence>